<comment type="caution">
    <text evidence="2">The sequence shown here is derived from an EMBL/GenBank/DDBJ whole genome shotgun (WGS) entry which is preliminary data.</text>
</comment>
<dbReference type="EMBL" id="ACOU01000003">
    <property type="protein sequence ID" value="EKX73371.1"/>
    <property type="molecule type" value="Genomic_DNA"/>
</dbReference>
<evidence type="ECO:0000256" key="1">
    <source>
        <dbReference type="SAM" id="MobiDB-lite"/>
    </source>
</evidence>
<feature type="compositionally biased region" description="Polar residues" evidence="1">
    <location>
        <begin position="88"/>
        <end position="103"/>
    </location>
</feature>
<proteinExistence type="predicted"/>
<keyword evidence="3" id="KW-1185">Reference proteome</keyword>
<dbReference type="AlphaFoldDB" id="L1LDE8"/>
<name>L1LDE8_THEEQ</name>
<accession>L1LDE8</accession>
<feature type="compositionally biased region" description="Acidic residues" evidence="1">
    <location>
        <begin position="75"/>
        <end position="84"/>
    </location>
</feature>
<reference evidence="2 3" key="1">
    <citation type="journal article" date="2012" name="BMC Genomics">
        <title>Comparative genomic analysis and phylogenetic position of Theileria equi.</title>
        <authorList>
            <person name="Kappmeyer L.S."/>
            <person name="Thiagarajan M."/>
            <person name="Herndon D.R."/>
            <person name="Ramsay J.D."/>
            <person name="Caler E."/>
            <person name="Djikeng A."/>
            <person name="Gillespie J.J."/>
            <person name="Lau A.O."/>
            <person name="Roalson E.H."/>
            <person name="Silva J.C."/>
            <person name="Silva M.G."/>
            <person name="Suarez C.E."/>
            <person name="Ueti M.W."/>
            <person name="Nene V.M."/>
            <person name="Mealey R.H."/>
            <person name="Knowles D.P."/>
            <person name="Brayton K.A."/>
        </authorList>
    </citation>
    <scope>NUCLEOTIDE SEQUENCE [LARGE SCALE GENOMIC DNA]</scope>
    <source>
        <strain evidence="2 3">WA</strain>
    </source>
</reference>
<evidence type="ECO:0000313" key="3">
    <source>
        <dbReference type="Proteomes" id="UP000031512"/>
    </source>
</evidence>
<sequence>MDDQSLPLEVSQENDFGPLVPKLENEDVGQEQPIVSAKGYTEDDPLDKVESTSDPNEHASAHTDVVSKDTKSEGENNDSMDQNDDPFSATSTPALDFTTSEEP</sequence>
<protein>
    <submittedName>
        <fullName evidence="2">Uncharacterized protein</fullName>
    </submittedName>
</protein>
<gene>
    <name evidence="2" type="ORF">BEWA_054270</name>
</gene>
<feature type="compositionally biased region" description="Basic and acidic residues" evidence="1">
    <location>
        <begin position="46"/>
        <end position="74"/>
    </location>
</feature>
<dbReference type="RefSeq" id="XP_004832823.1">
    <property type="nucleotide sequence ID" value="XM_004832766.1"/>
</dbReference>
<feature type="region of interest" description="Disordered" evidence="1">
    <location>
        <begin position="1"/>
        <end position="103"/>
    </location>
</feature>
<dbReference type="Proteomes" id="UP000031512">
    <property type="component" value="Unassembled WGS sequence"/>
</dbReference>
<dbReference type="VEuPathDB" id="PiroplasmaDB:BEWA_054270"/>
<organism evidence="2 3">
    <name type="scientific">Theileria equi strain WA</name>
    <dbReference type="NCBI Taxonomy" id="1537102"/>
    <lineage>
        <taxon>Eukaryota</taxon>
        <taxon>Sar</taxon>
        <taxon>Alveolata</taxon>
        <taxon>Apicomplexa</taxon>
        <taxon>Aconoidasida</taxon>
        <taxon>Piroplasmida</taxon>
        <taxon>Theileriidae</taxon>
        <taxon>Theileria</taxon>
    </lineage>
</organism>
<dbReference type="GeneID" id="15802978"/>
<evidence type="ECO:0000313" key="2">
    <source>
        <dbReference type="EMBL" id="EKX73371.1"/>
    </source>
</evidence>
<dbReference type="KEGG" id="beq:BEWA_054270"/>